<proteinExistence type="predicted"/>
<name>A0A6G7J3R5_9FLAO</name>
<feature type="signal peptide" evidence="1">
    <location>
        <begin position="1"/>
        <end position="21"/>
    </location>
</feature>
<keyword evidence="1" id="KW-0732">Signal</keyword>
<dbReference type="AlphaFoldDB" id="A0A6G7J3R5"/>
<dbReference type="KEGG" id="mut:GVT53_10605"/>
<organism evidence="2 3">
    <name type="scientific">Flagellimonas oceani</name>
    <dbReference type="NCBI Taxonomy" id="2698672"/>
    <lineage>
        <taxon>Bacteria</taxon>
        <taxon>Pseudomonadati</taxon>
        <taxon>Bacteroidota</taxon>
        <taxon>Flavobacteriia</taxon>
        <taxon>Flavobacteriales</taxon>
        <taxon>Flavobacteriaceae</taxon>
        <taxon>Flagellimonas</taxon>
    </lineage>
</organism>
<dbReference type="InterPro" id="IPR022298">
    <property type="entry name" value="Conjug_transposon_TraN"/>
</dbReference>
<accession>A0A6G7J3R5</accession>
<evidence type="ECO:0000313" key="2">
    <source>
        <dbReference type="EMBL" id="QII45112.1"/>
    </source>
</evidence>
<evidence type="ECO:0000256" key="1">
    <source>
        <dbReference type="SAM" id="SignalP"/>
    </source>
</evidence>
<gene>
    <name evidence="2" type="ORF">GVT53_10605</name>
</gene>
<feature type="chain" id="PRO_5026071596" evidence="1">
    <location>
        <begin position="22"/>
        <end position="290"/>
    </location>
</feature>
<dbReference type="RefSeq" id="WP_166248605.1">
    <property type="nucleotide sequence ID" value="NZ_CP049616.1"/>
</dbReference>
<dbReference type="EMBL" id="CP049616">
    <property type="protein sequence ID" value="QII45112.1"/>
    <property type="molecule type" value="Genomic_DNA"/>
</dbReference>
<reference evidence="2 3" key="1">
    <citation type="submission" date="2020-02" db="EMBL/GenBank/DDBJ databases">
        <title>Complete genome of Muricauda sp. 501str8.</title>
        <authorList>
            <person name="Dong B."/>
            <person name="Zhu S."/>
            <person name="Yang J."/>
            <person name="Chen J."/>
        </authorList>
    </citation>
    <scope>NUCLEOTIDE SEQUENCE [LARGE SCALE GENOMIC DNA]</scope>
    <source>
        <strain evidence="2 3">501str8</strain>
    </source>
</reference>
<protein>
    <submittedName>
        <fullName evidence="2">DUF4138 domain-containing protein</fullName>
    </submittedName>
</protein>
<evidence type="ECO:0000313" key="3">
    <source>
        <dbReference type="Proteomes" id="UP000502928"/>
    </source>
</evidence>
<sequence>MKSLQYLTVLFLSVATTNAQSDTLYVNDTHVLSLIFPKPISRAVTGHSNYTLGYNQETPERVGLLQGNRGADSNLLVMTEDGLAYSYYLVYRKQLVESHRFVAINEAIGHVLPEKHNDDLTQKEKVRSPSTRLSDSLQYRKASRYFLEQNTSMLKAKRRDGMVLRLRDVSYFGKETYIVLEIENRSDIDFEVDFVQLFWAHGNPRKKSSYQKLILEPLYSYKGPSMVKVGTVERFVYVVPKFTLTGKERLMIEIEEKRGSRKLMLKGKRNRGRIWDSNTTWESNEPNRIL</sequence>
<keyword evidence="3" id="KW-1185">Reference proteome</keyword>
<dbReference type="Proteomes" id="UP000502928">
    <property type="component" value="Chromosome"/>
</dbReference>
<dbReference type="Pfam" id="PF13595">
    <property type="entry name" value="DUF4138"/>
    <property type="match status" value="1"/>
</dbReference>